<comment type="subcellular location">
    <subcellularLocation>
        <location evidence="1">Endomembrane system</location>
        <topology evidence="1">Multi-pass membrane protein</topology>
    </subcellularLocation>
</comment>
<evidence type="ECO:0000256" key="3">
    <source>
        <dbReference type="ARBA" id="ARBA00022448"/>
    </source>
</evidence>
<dbReference type="Proteomes" id="UP000059188">
    <property type="component" value="Unassembled WGS sequence"/>
</dbReference>
<dbReference type="OrthoDB" id="413079at2759"/>
<gene>
    <name evidence="8" type="ORF">RSOLAG1IB_02732</name>
</gene>
<dbReference type="InterPro" id="IPR051788">
    <property type="entry name" value="MFS_Transporter"/>
</dbReference>
<name>A0A0B7FP99_THACB</name>
<evidence type="ECO:0000256" key="1">
    <source>
        <dbReference type="ARBA" id="ARBA00004127"/>
    </source>
</evidence>
<dbReference type="GO" id="GO:0016020">
    <property type="term" value="C:membrane"/>
    <property type="evidence" value="ECO:0007669"/>
    <property type="project" value="TreeGrafter"/>
</dbReference>
<keyword evidence="3" id="KW-0813">Transport</keyword>
<dbReference type="PANTHER" id="PTHR23514:SF3">
    <property type="entry name" value="BYPASS OF STOP CODON PROTEIN 6"/>
    <property type="match status" value="1"/>
</dbReference>
<evidence type="ECO:0000256" key="6">
    <source>
        <dbReference type="ARBA" id="ARBA00023136"/>
    </source>
</evidence>
<feature type="transmembrane region" description="Helical" evidence="7">
    <location>
        <begin position="21"/>
        <end position="39"/>
    </location>
</feature>
<evidence type="ECO:0000256" key="2">
    <source>
        <dbReference type="ARBA" id="ARBA00008335"/>
    </source>
</evidence>
<dbReference type="STRING" id="1108050.A0A0B7FP99"/>
<keyword evidence="6 7" id="KW-0472">Membrane</keyword>
<reference evidence="8 9" key="1">
    <citation type="submission" date="2014-11" db="EMBL/GenBank/DDBJ databases">
        <authorList>
            <person name="Wibberg Daniel"/>
        </authorList>
    </citation>
    <scope>NUCLEOTIDE SEQUENCE [LARGE SCALE GENOMIC DNA]</scope>
    <source>
        <strain evidence="8">Rhizoctonia solani AG1-IB 7/3/14</strain>
    </source>
</reference>
<dbReference type="PANTHER" id="PTHR23514">
    <property type="entry name" value="BYPASS OF STOP CODON PROTEIN 6"/>
    <property type="match status" value="1"/>
</dbReference>
<dbReference type="SUPFAM" id="SSF103473">
    <property type="entry name" value="MFS general substrate transporter"/>
    <property type="match status" value="1"/>
</dbReference>
<dbReference type="Gene3D" id="1.20.1250.20">
    <property type="entry name" value="MFS general substrate transporter like domains"/>
    <property type="match status" value="1"/>
</dbReference>
<keyword evidence="4 7" id="KW-0812">Transmembrane</keyword>
<keyword evidence="9" id="KW-1185">Reference proteome</keyword>
<feature type="transmembrane region" description="Helical" evidence="7">
    <location>
        <begin position="51"/>
        <end position="70"/>
    </location>
</feature>
<sequence>MYPIAMNTTSNIIPKRILAGSIGWVASFGQAGSAVFPFITGVLSQKYGVKVLQPLLVGTLATLIVLWSMVPLGPQRRGD</sequence>
<evidence type="ECO:0000313" key="8">
    <source>
        <dbReference type="EMBL" id="CEL57987.1"/>
    </source>
</evidence>
<proteinExistence type="inferred from homology"/>
<evidence type="ECO:0000256" key="7">
    <source>
        <dbReference type="SAM" id="Phobius"/>
    </source>
</evidence>
<evidence type="ECO:0008006" key="10">
    <source>
        <dbReference type="Google" id="ProtNLM"/>
    </source>
</evidence>
<evidence type="ECO:0000256" key="5">
    <source>
        <dbReference type="ARBA" id="ARBA00022989"/>
    </source>
</evidence>
<dbReference type="EMBL" id="LN679102">
    <property type="protein sequence ID" value="CEL57987.1"/>
    <property type="molecule type" value="Genomic_DNA"/>
</dbReference>
<evidence type="ECO:0000313" key="9">
    <source>
        <dbReference type="Proteomes" id="UP000059188"/>
    </source>
</evidence>
<accession>A0A0B7FP99</accession>
<organism evidence="8 9">
    <name type="scientific">Thanatephorus cucumeris (strain AG1-IB / isolate 7/3/14)</name>
    <name type="common">Lettuce bottom rot fungus</name>
    <name type="synonym">Rhizoctonia solani</name>
    <dbReference type="NCBI Taxonomy" id="1108050"/>
    <lineage>
        <taxon>Eukaryota</taxon>
        <taxon>Fungi</taxon>
        <taxon>Dikarya</taxon>
        <taxon>Basidiomycota</taxon>
        <taxon>Agaricomycotina</taxon>
        <taxon>Agaricomycetes</taxon>
        <taxon>Cantharellales</taxon>
        <taxon>Ceratobasidiaceae</taxon>
        <taxon>Rhizoctonia</taxon>
        <taxon>Rhizoctonia solani AG-1</taxon>
    </lineage>
</organism>
<comment type="similarity">
    <text evidence="2">Belongs to the major facilitator superfamily.</text>
</comment>
<dbReference type="GO" id="GO:0012505">
    <property type="term" value="C:endomembrane system"/>
    <property type="evidence" value="ECO:0007669"/>
    <property type="project" value="UniProtKB-SubCell"/>
</dbReference>
<dbReference type="AlphaFoldDB" id="A0A0B7FP99"/>
<keyword evidence="5 7" id="KW-1133">Transmembrane helix</keyword>
<evidence type="ECO:0000256" key="4">
    <source>
        <dbReference type="ARBA" id="ARBA00022692"/>
    </source>
</evidence>
<dbReference type="InterPro" id="IPR036259">
    <property type="entry name" value="MFS_trans_sf"/>
</dbReference>
<protein>
    <recommendedName>
        <fullName evidence="10">Major facilitator superfamily (MFS) profile domain-containing protein</fullName>
    </recommendedName>
</protein>